<evidence type="ECO:0000256" key="6">
    <source>
        <dbReference type="ARBA" id="ARBA00022989"/>
    </source>
</evidence>
<evidence type="ECO:0000256" key="5">
    <source>
        <dbReference type="ARBA" id="ARBA00022692"/>
    </source>
</evidence>
<dbReference type="GO" id="GO:0009319">
    <property type="term" value="C:cytochrome o ubiquinol oxidase complex"/>
    <property type="evidence" value="ECO:0007669"/>
    <property type="project" value="TreeGrafter"/>
</dbReference>
<proteinExistence type="inferred from homology"/>
<keyword evidence="7 9" id="KW-0560">Oxidoreductase</keyword>
<protein>
    <recommendedName>
        <fullName evidence="9">Quinol oxidase subunit 4</fullName>
        <ecNumber evidence="9">1.10.3.-</ecNumber>
    </recommendedName>
</protein>
<dbReference type="EC" id="1.10.3.-" evidence="9"/>
<evidence type="ECO:0000313" key="10">
    <source>
        <dbReference type="EMBL" id="CEE00253.1"/>
    </source>
</evidence>
<dbReference type="GO" id="GO:0005886">
    <property type="term" value="C:plasma membrane"/>
    <property type="evidence" value="ECO:0007669"/>
    <property type="project" value="UniProtKB-SubCell"/>
</dbReference>
<feature type="transmembrane region" description="Helical" evidence="9">
    <location>
        <begin position="73"/>
        <end position="94"/>
    </location>
</feature>
<evidence type="ECO:0000256" key="4">
    <source>
        <dbReference type="ARBA" id="ARBA00022475"/>
    </source>
</evidence>
<evidence type="ECO:0000256" key="2">
    <source>
        <dbReference type="ARBA" id="ARBA00004651"/>
    </source>
</evidence>
<dbReference type="Proteomes" id="UP000040576">
    <property type="component" value="Unassembled WGS sequence"/>
</dbReference>
<name>A0A090IUY2_9BACI</name>
<dbReference type="GO" id="GO:0042773">
    <property type="term" value="P:ATP synthesis coupled electron transport"/>
    <property type="evidence" value="ECO:0007669"/>
    <property type="project" value="UniProtKB-UniRule"/>
</dbReference>
<reference evidence="11 12" key="2">
    <citation type="submission" date="2015-01" db="EMBL/GenBank/DDBJ databases">
        <title>Draft Genome Sequences of Four Bacillus thermoamylovorans Strains, Isolated From Food Products.</title>
        <authorList>
            <person name="Krawcyk A.O."/>
            <person name="Berendsen E.M."/>
            <person name="Eijlander R.T."/>
            <person name="de Jong A."/>
            <person name="Wells-Bennik M."/>
            <person name="Kuipers O.P."/>
        </authorList>
    </citation>
    <scope>NUCLEOTIDE SEQUENCE [LARGE SCALE GENOMIC DNA]</scope>
    <source>
        <strain evidence="11 12">B4167</strain>
    </source>
</reference>
<feature type="transmembrane region" description="Helical" evidence="9">
    <location>
        <begin position="12"/>
        <end position="32"/>
    </location>
</feature>
<dbReference type="GO" id="GO:0015990">
    <property type="term" value="P:electron transport coupled proton transport"/>
    <property type="evidence" value="ECO:0007669"/>
    <property type="project" value="TreeGrafter"/>
</dbReference>
<dbReference type="NCBIfam" id="TIGR02901">
    <property type="entry name" value="QoxD"/>
    <property type="match status" value="1"/>
</dbReference>
<comment type="function">
    <text evidence="9">Catalyzes quinol oxidation with the concomitant reduction of oxygen to water.</text>
</comment>
<comment type="catalytic activity">
    <reaction evidence="1 9">
        <text>2 a quinol + O2 = 2 a quinone + 2 H2O</text>
        <dbReference type="Rhea" id="RHEA:55376"/>
        <dbReference type="ChEBI" id="CHEBI:15377"/>
        <dbReference type="ChEBI" id="CHEBI:15379"/>
        <dbReference type="ChEBI" id="CHEBI:24646"/>
        <dbReference type="ChEBI" id="CHEBI:132124"/>
    </reaction>
</comment>
<dbReference type="AlphaFoldDB" id="A0A090IUY2"/>
<dbReference type="PATRIC" id="fig|35841.6.peg.3235"/>
<dbReference type="GeneID" id="92959554"/>
<evidence type="ECO:0000256" key="7">
    <source>
        <dbReference type="ARBA" id="ARBA00023002"/>
    </source>
</evidence>
<reference evidence="10 13" key="1">
    <citation type="submission" date="2014-07" db="EMBL/GenBank/DDBJ databases">
        <authorList>
            <person name="Wibberg Daniel"/>
        </authorList>
    </citation>
    <scope>NUCLEOTIDE SEQUENCE [LARGE SCALE GENOMIC DNA]</scope>
</reference>
<dbReference type="GO" id="GO:0009486">
    <property type="term" value="F:cytochrome bo3 ubiquinol oxidase activity"/>
    <property type="evidence" value="ECO:0007669"/>
    <property type="project" value="TreeGrafter"/>
</dbReference>
<dbReference type="OrthoDB" id="2361460at2"/>
<organism evidence="10 13">
    <name type="scientific">Caldibacillus thermoamylovorans</name>
    <dbReference type="NCBI Taxonomy" id="35841"/>
    <lineage>
        <taxon>Bacteria</taxon>
        <taxon>Bacillati</taxon>
        <taxon>Bacillota</taxon>
        <taxon>Bacilli</taxon>
        <taxon>Bacillales</taxon>
        <taxon>Bacillaceae</taxon>
        <taxon>Caldibacillus</taxon>
    </lineage>
</organism>
<evidence type="ECO:0000256" key="9">
    <source>
        <dbReference type="RuleBase" id="RU367153"/>
    </source>
</evidence>
<gene>
    <name evidence="11" type="ORF">B4167_3502</name>
    <name evidence="10" type="ORF">BT1A1_0392</name>
</gene>
<dbReference type="Pfam" id="PF03626">
    <property type="entry name" value="COX4_pro"/>
    <property type="match status" value="1"/>
</dbReference>
<dbReference type="GO" id="GO:0015078">
    <property type="term" value="F:proton transmembrane transporter activity"/>
    <property type="evidence" value="ECO:0007669"/>
    <property type="project" value="TreeGrafter"/>
</dbReference>
<dbReference type="InterPro" id="IPR050968">
    <property type="entry name" value="Cytochrome_c_oxidase_bac_sub4"/>
</dbReference>
<evidence type="ECO:0000313" key="12">
    <source>
        <dbReference type="Proteomes" id="UP000032076"/>
    </source>
</evidence>
<sequence>MNSKSHNSFPYTHVVGFLLSIALTIATLFVAFKTGLSAGIVMIIIAGLAVAQAGLQLFMFMHMTEGEDRDTKVVHTVYAVFMAVVIVVGSIWVMTAGHPIH</sequence>
<keyword evidence="4 9" id="KW-1003">Cell membrane</keyword>
<dbReference type="STRING" id="35841.B4167_3502"/>
<dbReference type="PANTHER" id="PTHR36835:SF1">
    <property type="entry name" value="CYTOCHROME BO(3) UBIQUINOL OXIDASE SUBUNIT 4"/>
    <property type="match status" value="1"/>
</dbReference>
<dbReference type="Proteomes" id="UP000032076">
    <property type="component" value="Unassembled WGS sequence"/>
</dbReference>
<comment type="similarity">
    <text evidence="3 9">Belongs to the cytochrome c oxidase bacterial subunit 4 family.</text>
</comment>
<keyword evidence="5 9" id="KW-0812">Transmembrane</keyword>
<evidence type="ECO:0000313" key="13">
    <source>
        <dbReference type="Proteomes" id="UP000040576"/>
    </source>
</evidence>
<dbReference type="GO" id="GO:0019646">
    <property type="term" value="P:aerobic electron transport chain"/>
    <property type="evidence" value="ECO:0007669"/>
    <property type="project" value="TreeGrafter"/>
</dbReference>
<dbReference type="eggNOG" id="COG3125">
    <property type="taxonomic scope" value="Bacteria"/>
</dbReference>
<dbReference type="PANTHER" id="PTHR36835">
    <property type="entry name" value="CYTOCHROME BO(3) UBIQUINOL OXIDASE SUBUNIT 4"/>
    <property type="match status" value="1"/>
</dbReference>
<dbReference type="InterPro" id="IPR005171">
    <property type="entry name" value="Cyt_c_oxidase_su4_prok"/>
</dbReference>
<dbReference type="RefSeq" id="WP_034767540.1">
    <property type="nucleotide sequence ID" value="NZ_CCRF01000012.1"/>
</dbReference>
<evidence type="ECO:0000313" key="11">
    <source>
        <dbReference type="EMBL" id="KIO71658.1"/>
    </source>
</evidence>
<dbReference type="EMBL" id="JXLU01000119">
    <property type="protein sequence ID" value="KIO71658.1"/>
    <property type="molecule type" value="Genomic_DNA"/>
</dbReference>
<dbReference type="GO" id="GO:0016682">
    <property type="term" value="F:oxidoreductase activity, acting on diphenols and related substances as donors, oxygen as acceptor"/>
    <property type="evidence" value="ECO:0007669"/>
    <property type="project" value="UniProtKB-UniRule"/>
</dbReference>
<evidence type="ECO:0000256" key="3">
    <source>
        <dbReference type="ARBA" id="ARBA00008079"/>
    </source>
</evidence>
<evidence type="ECO:0000256" key="1">
    <source>
        <dbReference type="ARBA" id="ARBA00000725"/>
    </source>
</evidence>
<dbReference type="InterPro" id="IPR014250">
    <property type="entry name" value="QoxD"/>
</dbReference>
<keyword evidence="13" id="KW-1185">Reference proteome</keyword>
<dbReference type="EMBL" id="CCRF01000012">
    <property type="protein sequence ID" value="CEE00253.1"/>
    <property type="molecule type" value="Genomic_DNA"/>
</dbReference>
<comment type="subcellular location">
    <subcellularLocation>
        <location evidence="2 9">Cell membrane</location>
        <topology evidence="2 9">Multi-pass membrane protein</topology>
    </subcellularLocation>
</comment>
<accession>A0A090IUY2</accession>
<feature type="transmembrane region" description="Helical" evidence="9">
    <location>
        <begin position="38"/>
        <end position="61"/>
    </location>
</feature>
<evidence type="ECO:0000256" key="8">
    <source>
        <dbReference type="ARBA" id="ARBA00023136"/>
    </source>
</evidence>
<keyword evidence="8 9" id="KW-0472">Membrane</keyword>
<keyword evidence="6 9" id="KW-1133">Transmembrane helix</keyword>